<dbReference type="GO" id="GO:0005737">
    <property type="term" value="C:cytoplasm"/>
    <property type="evidence" value="ECO:0007669"/>
    <property type="project" value="UniProtKB-SubCell"/>
</dbReference>
<evidence type="ECO:0000256" key="2">
    <source>
        <dbReference type="ARBA" id="ARBA00009777"/>
    </source>
</evidence>
<dbReference type="GO" id="GO:0043365">
    <property type="term" value="F:[formate-C-acetyltransferase]-activating enzyme activity"/>
    <property type="evidence" value="ECO:0007669"/>
    <property type="project" value="UniProtKB-UniRule"/>
</dbReference>
<keyword evidence="10" id="KW-0963">Cytoplasm</keyword>
<protein>
    <recommendedName>
        <fullName evidence="3 10">Pyruvate formate-lyase-activating enzyme</fullName>
        <ecNumber evidence="10">1.97.1.4</ecNumber>
    </recommendedName>
</protein>
<evidence type="ECO:0000256" key="10">
    <source>
        <dbReference type="RuleBase" id="RU362053"/>
    </source>
</evidence>
<dbReference type="PROSITE" id="PS51918">
    <property type="entry name" value="RADICAL_SAM"/>
    <property type="match status" value="1"/>
</dbReference>
<reference evidence="13" key="1">
    <citation type="submission" date="2017-02" db="EMBL/GenBank/DDBJ databases">
        <authorList>
            <person name="Varghese N."/>
            <person name="Submissions S."/>
        </authorList>
    </citation>
    <scope>NUCLEOTIDE SEQUENCE [LARGE SCALE GENOMIC DNA]</scope>
    <source>
        <strain evidence="13">ATCC 25662</strain>
    </source>
</reference>
<organism evidence="12 13">
    <name type="scientific">Anaerorhabdus furcosa</name>
    <dbReference type="NCBI Taxonomy" id="118967"/>
    <lineage>
        <taxon>Bacteria</taxon>
        <taxon>Bacillati</taxon>
        <taxon>Bacillota</taxon>
        <taxon>Erysipelotrichia</taxon>
        <taxon>Erysipelotrichales</taxon>
        <taxon>Erysipelotrichaceae</taxon>
        <taxon>Anaerorhabdus</taxon>
    </lineage>
</organism>
<evidence type="ECO:0000256" key="4">
    <source>
        <dbReference type="ARBA" id="ARBA00022485"/>
    </source>
</evidence>
<sequence>MMGRINSFHSFSTSDGPGIRAVIFMQGCPLRCKCCHNPETWEFENGIEISIEEVIDKIKKGITFYKNGGVTCSGGEALLQSQFVTELFKECHKLNLHTALDTSGCVLNDDVKELIKYTDLVLLDVKMTTEEKYDAFAKGSLKQTLEFLQYLEKIQCKTWIRHVVIPTINDTQEETRQLKDLLQGYTCIEKVDFLPYRSLCDSKYEELNIAYPYIDIPDATNEDIVRIEQWYNNEPLQN</sequence>
<keyword evidence="4 10" id="KW-0004">4Fe-4S</keyword>
<evidence type="ECO:0000256" key="6">
    <source>
        <dbReference type="ARBA" id="ARBA00022723"/>
    </source>
</evidence>
<evidence type="ECO:0000256" key="1">
    <source>
        <dbReference type="ARBA" id="ARBA00003141"/>
    </source>
</evidence>
<comment type="cofactor">
    <cofactor evidence="10">
        <name>[4Fe-4S] cluster</name>
        <dbReference type="ChEBI" id="CHEBI:49883"/>
    </cofactor>
    <text evidence="10">Binds 1 [4Fe-4S] cluster. The cluster is coordinated with 3 cysteines and an exchangeable S-adenosyl-L-methionine.</text>
</comment>
<comment type="function">
    <text evidence="1 10">Activation of pyruvate formate-lyase under anaerobic conditions by generation of an organic free radical, using S-adenosylmethionine and reduced flavodoxin as cosubstrates to produce 5'-deoxy-adenosine.</text>
</comment>
<evidence type="ECO:0000313" key="13">
    <source>
        <dbReference type="Proteomes" id="UP000243297"/>
    </source>
</evidence>
<evidence type="ECO:0000256" key="8">
    <source>
        <dbReference type="ARBA" id="ARBA00023004"/>
    </source>
</evidence>
<accession>A0A1T4KKI7</accession>
<dbReference type="InterPro" id="IPR007197">
    <property type="entry name" value="rSAM"/>
</dbReference>
<keyword evidence="9 10" id="KW-0411">Iron-sulfur</keyword>
<dbReference type="PANTHER" id="PTHR30352:SF5">
    <property type="entry name" value="PYRUVATE FORMATE-LYASE 1-ACTIVATING ENZYME"/>
    <property type="match status" value="1"/>
</dbReference>
<dbReference type="AlphaFoldDB" id="A0A1T4KKI7"/>
<dbReference type="InterPro" id="IPR012838">
    <property type="entry name" value="PFL1_activating"/>
</dbReference>
<keyword evidence="6 10" id="KW-0479">Metal-binding</keyword>
<keyword evidence="5 10" id="KW-0949">S-adenosyl-L-methionine</keyword>
<dbReference type="CDD" id="cd01335">
    <property type="entry name" value="Radical_SAM"/>
    <property type="match status" value="1"/>
</dbReference>
<dbReference type="Pfam" id="PF04055">
    <property type="entry name" value="Radical_SAM"/>
    <property type="match status" value="1"/>
</dbReference>
<dbReference type="Proteomes" id="UP000243297">
    <property type="component" value="Unassembled WGS sequence"/>
</dbReference>
<evidence type="ECO:0000313" key="12">
    <source>
        <dbReference type="EMBL" id="SJZ42911.1"/>
    </source>
</evidence>
<dbReference type="EMBL" id="FUWY01000001">
    <property type="protein sequence ID" value="SJZ42911.1"/>
    <property type="molecule type" value="Genomic_DNA"/>
</dbReference>
<evidence type="ECO:0000259" key="11">
    <source>
        <dbReference type="PROSITE" id="PS51918"/>
    </source>
</evidence>
<comment type="subcellular location">
    <subcellularLocation>
        <location evidence="10">Cytoplasm</location>
    </subcellularLocation>
</comment>
<feature type="domain" description="Radical SAM core" evidence="11">
    <location>
        <begin position="14"/>
        <end position="234"/>
    </location>
</feature>
<gene>
    <name evidence="12" type="ORF">SAMN02745191_0580</name>
</gene>
<dbReference type="InterPro" id="IPR034457">
    <property type="entry name" value="Organic_radical-activating"/>
</dbReference>
<dbReference type="PROSITE" id="PS01087">
    <property type="entry name" value="RADICAL_ACTIVATING"/>
    <property type="match status" value="1"/>
</dbReference>
<keyword evidence="12" id="KW-0456">Lyase</keyword>
<dbReference type="SFLD" id="SFLDS00029">
    <property type="entry name" value="Radical_SAM"/>
    <property type="match status" value="1"/>
</dbReference>
<dbReference type="PANTHER" id="PTHR30352">
    <property type="entry name" value="PYRUVATE FORMATE-LYASE-ACTIVATING ENZYME"/>
    <property type="match status" value="1"/>
</dbReference>
<dbReference type="EC" id="1.97.1.4" evidence="10"/>
<dbReference type="InterPro" id="IPR058240">
    <property type="entry name" value="rSAM_sf"/>
</dbReference>
<dbReference type="GO" id="GO:0046872">
    <property type="term" value="F:metal ion binding"/>
    <property type="evidence" value="ECO:0007669"/>
    <property type="project" value="UniProtKB-UniRule"/>
</dbReference>
<name>A0A1T4KKI7_9FIRM</name>
<dbReference type="SUPFAM" id="SSF102114">
    <property type="entry name" value="Radical SAM enzymes"/>
    <property type="match status" value="1"/>
</dbReference>
<keyword evidence="8 10" id="KW-0408">Iron</keyword>
<dbReference type="STRING" id="118967.SAMN02745191_0580"/>
<comment type="catalytic activity">
    <reaction evidence="10">
        <text>glycyl-[formate C-acetyltransferase] + reduced [flavodoxin] + S-adenosyl-L-methionine = glycin-2-yl radical-[formate C-acetyltransferase] + semiquinone [flavodoxin] + 5'-deoxyadenosine + L-methionine + H(+)</text>
        <dbReference type="Rhea" id="RHEA:19225"/>
        <dbReference type="Rhea" id="RHEA-COMP:10622"/>
        <dbReference type="Rhea" id="RHEA-COMP:12190"/>
        <dbReference type="Rhea" id="RHEA-COMP:12191"/>
        <dbReference type="Rhea" id="RHEA-COMP:14480"/>
        <dbReference type="ChEBI" id="CHEBI:15378"/>
        <dbReference type="ChEBI" id="CHEBI:17319"/>
        <dbReference type="ChEBI" id="CHEBI:29947"/>
        <dbReference type="ChEBI" id="CHEBI:32722"/>
        <dbReference type="ChEBI" id="CHEBI:57618"/>
        <dbReference type="ChEBI" id="CHEBI:57844"/>
        <dbReference type="ChEBI" id="CHEBI:59789"/>
        <dbReference type="ChEBI" id="CHEBI:140311"/>
        <dbReference type="EC" id="1.97.1.4"/>
    </reaction>
</comment>
<keyword evidence="13" id="KW-1185">Reference proteome</keyword>
<evidence type="ECO:0000256" key="5">
    <source>
        <dbReference type="ARBA" id="ARBA00022691"/>
    </source>
</evidence>
<dbReference type="GO" id="GO:0016829">
    <property type="term" value="F:lyase activity"/>
    <property type="evidence" value="ECO:0007669"/>
    <property type="project" value="UniProtKB-KW"/>
</dbReference>
<evidence type="ECO:0000256" key="3">
    <source>
        <dbReference type="ARBA" id="ARBA00021356"/>
    </source>
</evidence>
<evidence type="ECO:0000256" key="7">
    <source>
        <dbReference type="ARBA" id="ARBA00023002"/>
    </source>
</evidence>
<keyword evidence="12" id="KW-0670">Pyruvate</keyword>
<keyword evidence="7 10" id="KW-0560">Oxidoreductase</keyword>
<dbReference type="GO" id="GO:0051539">
    <property type="term" value="F:4 iron, 4 sulfur cluster binding"/>
    <property type="evidence" value="ECO:0007669"/>
    <property type="project" value="UniProtKB-UniRule"/>
</dbReference>
<dbReference type="Gene3D" id="3.20.20.70">
    <property type="entry name" value="Aldolase class I"/>
    <property type="match status" value="1"/>
</dbReference>
<dbReference type="SFLD" id="SFLDG01066">
    <property type="entry name" value="organic_radical-activating_enz"/>
    <property type="match status" value="1"/>
</dbReference>
<dbReference type="InterPro" id="IPR013785">
    <property type="entry name" value="Aldolase_TIM"/>
</dbReference>
<comment type="similarity">
    <text evidence="2 10">Belongs to the organic radical-activating enzymes family.</text>
</comment>
<proteinExistence type="inferred from homology"/>
<dbReference type="NCBIfam" id="TIGR02493">
    <property type="entry name" value="PFLA"/>
    <property type="match status" value="1"/>
</dbReference>
<evidence type="ECO:0000256" key="9">
    <source>
        <dbReference type="ARBA" id="ARBA00023014"/>
    </source>
</evidence>
<dbReference type="InterPro" id="IPR001989">
    <property type="entry name" value="Radical_activat_CS"/>
</dbReference>